<dbReference type="HOGENOM" id="CLU_005726_1_0_1"/>
<sequence>MAASLITATGKGKPTWWARQLRAIAKPWILFRTEVPTNPYGHSNISRLEDTDFANEINEHLQSIGTYVRAQDIVDYLNKEEVKTQYGIKKTISLATTKRWMHHMDYRWTRNFKGQYIDGHERDNVVWYRQNVFLKQWAKLEECMCTWPGDDEDTESTPELPNPPCPHVVVWFHDESTFYANDRRTARWVKKNAGATPYAKGEGASLMVADFVLADHGWLRSPDGEESARVLFKAGKSREGYFTNDDIIAQTEKAMELVHKYFPDDDHVFIFDNATTHLKRPDNALSARKMPKFAPKEGTNWGVEVTAKDSHGKIIYNADGKPSKVKIPMGDSMLRDGSSQPLYFPAGHLRSGVFKGMATILEERGYGDMKKVHAECPKFACDPKIKRCCCRRMLYNEPDFVNVKSNLKLISETRGFRVLFLPKFHCELNFIEQCWGHSKRIYRQYPPSSKEEDLKRNVIEALESVTITQMQKYARRSRRFMDAYHKGLSGQQAAWASKKYRGHRVIPNSILNELEKANIT</sequence>
<keyword evidence="2" id="KW-1185">Reference proteome</keyword>
<dbReference type="Gene3D" id="3.30.420.10">
    <property type="entry name" value="Ribonuclease H-like superfamily/Ribonuclease H"/>
    <property type="match status" value="1"/>
</dbReference>
<protein>
    <recommendedName>
        <fullName evidence="3">DDE-1 domain-containing protein</fullName>
    </recommendedName>
</protein>
<dbReference type="PANTHER" id="PTHR35871:SF1">
    <property type="entry name" value="CXC1-LIKE CYSTEINE CLUSTER ASSOCIATED WITH KDZ TRANSPOSASES DOMAIN-CONTAINING PROTEIN"/>
    <property type="match status" value="1"/>
</dbReference>
<reference evidence="1 2" key="1">
    <citation type="submission" date="2014-04" db="EMBL/GenBank/DDBJ databases">
        <authorList>
            <consortium name="DOE Joint Genome Institute"/>
            <person name="Kuo A."/>
            <person name="Kohler A."/>
            <person name="Jargeat P."/>
            <person name="Nagy L.G."/>
            <person name="Floudas D."/>
            <person name="Copeland A."/>
            <person name="Barry K.W."/>
            <person name="Cichocki N."/>
            <person name="Veneault-Fourrey C."/>
            <person name="LaButti K."/>
            <person name="Lindquist E.A."/>
            <person name="Lipzen A."/>
            <person name="Lundell T."/>
            <person name="Morin E."/>
            <person name="Murat C."/>
            <person name="Sun H."/>
            <person name="Tunlid A."/>
            <person name="Henrissat B."/>
            <person name="Grigoriev I.V."/>
            <person name="Hibbett D.S."/>
            <person name="Martin F."/>
            <person name="Nordberg H.P."/>
            <person name="Cantor M.N."/>
            <person name="Hua S.X."/>
        </authorList>
    </citation>
    <scope>NUCLEOTIDE SEQUENCE [LARGE SCALE GENOMIC DNA]</scope>
    <source>
        <strain evidence="1 2">Ve08.2h10</strain>
    </source>
</reference>
<organism evidence="1 2">
    <name type="scientific">Paxillus rubicundulus Ve08.2h10</name>
    <dbReference type="NCBI Taxonomy" id="930991"/>
    <lineage>
        <taxon>Eukaryota</taxon>
        <taxon>Fungi</taxon>
        <taxon>Dikarya</taxon>
        <taxon>Basidiomycota</taxon>
        <taxon>Agaricomycotina</taxon>
        <taxon>Agaricomycetes</taxon>
        <taxon>Agaricomycetidae</taxon>
        <taxon>Boletales</taxon>
        <taxon>Paxilineae</taxon>
        <taxon>Paxillaceae</taxon>
        <taxon>Paxillus</taxon>
    </lineage>
</organism>
<evidence type="ECO:0008006" key="3">
    <source>
        <dbReference type="Google" id="ProtNLM"/>
    </source>
</evidence>
<dbReference type="Proteomes" id="UP000054538">
    <property type="component" value="Unassembled WGS sequence"/>
</dbReference>
<evidence type="ECO:0000313" key="1">
    <source>
        <dbReference type="EMBL" id="KIK73309.1"/>
    </source>
</evidence>
<dbReference type="InParanoid" id="A0A0D0D0E6"/>
<evidence type="ECO:0000313" key="2">
    <source>
        <dbReference type="Proteomes" id="UP000054538"/>
    </source>
</evidence>
<proteinExistence type="predicted"/>
<name>A0A0D0D0E6_9AGAM</name>
<dbReference type="PANTHER" id="PTHR35871">
    <property type="entry name" value="EXPRESSED PROTEIN"/>
    <property type="match status" value="1"/>
</dbReference>
<dbReference type="AlphaFoldDB" id="A0A0D0D0E6"/>
<gene>
    <name evidence="1" type="ORF">PAXRUDRAFT_178780</name>
</gene>
<accession>A0A0D0D0E6</accession>
<reference evidence="2" key="2">
    <citation type="submission" date="2015-01" db="EMBL/GenBank/DDBJ databases">
        <title>Evolutionary Origins and Diversification of the Mycorrhizal Mutualists.</title>
        <authorList>
            <consortium name="DOE Joint Genome Institute"/>
            <consortium name="Mycorrhizal Genomics Consortium"/>
            <person name="Kohler A."/>
            <person name="Kuo A."/>
            <person name="Nagy L.G."/>
            <person name="Floudas D."/>
            <person name="Copeland A."/>
            <person name="Barry K.W."/>
            <person name="Cichocki N."/>
            <person name="Veneault-Fourrey C."/>
            <person name="LaButti K."/>
            <person name="Lindquist E.A."/>
            <person name="Lipzen A."/>
            <person name="Lundell T."/>
            <person name="Morin E."/>
            <person name="Murat C."/>
            <person name="Riley R."/>
            <person name="Ohm R."/>
            <person name="Sun H."/>
            <person name="Tunlid A."/>
            <person name="Henrissat B."/>
            <person name="Grigoriev I.V."/>
            <person name="Hibbett D.S."/>
            <person name="Martin F."/>
        </authorList>
    </citation>
    <scope>NUCLEOTIDE SEQUENCE [LARGE SCALE GENOMIC DNA]</scope>
    <source>
        <strain evidence="2">Ve08.2h10</strain>
    </source>
</reference>
<dbReference type="GO" id="GO:0003676">
    <property type="term" value="F:nucleic acid binding"/>
    <property type="evidence" value="ECO:0007669"/>
    <property type="project" value="InterPro"/>
</dbReference>
<dbReference type="OrthoDB" id="10039611at2759"/>
<dbReference type="InterPro" id="IPR036397">
    <property type="entry name" value="RNaseH_sf"/>
</dbReference>
<dbReference type="EMBL" id="KN829888">
    <property type="protein sequence ID" value="KIK73309.1"/>
    <property type="molecule type" value="Genomic_DNA"/>
</dbReference>